<dbReference type="InterPro" id="IPR043502">
    <property type="entry name" value="DNA/RNA_pol_sf"/>
</dbReference>
<dbReference type="Gene3D" id="3.10.10.10">
    <property type="entry name" value="HIV Type 1 Reverse Transcriptase, subunit A, domain 1"/>
    <property type="match status" value="1"/>
</dbReference>
<keyword evidence="5" id="KW-0255">Endonuclease</keyword>
<dbReference type="Pfam" id="PF00078">
    <property type="entry name" value="RVT_1"/>
    <property type="match status" value="1"/>
</dbReference>
<dbReference type="InterPro" id="IPR050951">
    <property type="entry name" value="Retrovirus_Pol_polyprotein"/>
</dbReference>
<evidence type="ECO:0000256" key="4">
    <source>
        <dbReference type="ARBA" id="ARBA00022722"/>
    </source>
</evidence>
<dbReference type="Gene3D" id="3.30.420.10">
    <property type="entry name" value="Ribonuclease H-like superfamily/Ribonuclease H"/>
    <property type="match status" value="1"/>
</dbReference>
<dbReference type="InterPro" id="IPR005162">
    <property type="entry name" value="Retrotrans_gag_dom"/>
</dbReference>
<dbReference type="PROSITE" id="PS50994">
    <property type="entry name" value="INTEGRASE"/>
    <property type="match status" value="1"/>
</dbReference>
<dbReference type="SUPFAM" id="SSF50630">
    <property type="entry name" value="Acid proteases"/>
    <property type="match status" value="1"/>
</dbReference>
<dbReference type="GO" id="GO:0004519">
    <property type="term" value="F:endonuclease activity"/>
    <property type="evidence" value="ECO:0007669"/>
    <property type="project" value="UniProtKB-KW"/>
</dbReference>
<keyword evidence="2" id="KW-0808">Transferase</keyword>
<evidence type="ECO:0000256" key="5">
    <source>
        <dbReference type="ARBA" id="ARBA00022759"/>
    </source>
</evidence>
<dbReference type="Pfam" id="PF17917">
    <property type="entry name" value="RT_RNaseH"/>
    <property type="match status" value="1"/>
</dbReference>
<dbReference type="InterPro" id="IPR012337">
    <property type="entry name" value="RNaseH-like_sf"/>
</dbReference>
<dbReference type="EMBL" id="BKCJ010004938">
    <property type="protein sequence ID" value="GEU63956.1"/>
    <property type="molecule type" value="Genomic_DNA"/>
</dbReference>
<feature type="compositionally biased region" description="Basic and acidic residues" evidence="8">
    <location>
        <begin position="40"/>
        <end position="51"/>
    </location>
</feature>
<dbReference type="PANTHER" id="PTHR37984">
    <property type="entry name" value="PROTEIN CBG26694"/>
    <property type="match status" value="1"/>
</dbReference>
<dbReference type="InterPro" id="IPR056924">
    <property type="entry name" value="SH3_Tf2-1"/>
</dbReference>
<dbReference type="InterPro" id="IPR043128">
    <property type="entry name" value="Rev_trsase/Diguanyl_cyclase"/>
</dbReference>
<evidence type="ECO:0000256" key="3">
    <source>
        <dbReference type="ARBA" id="ARBA00022695"/>
    </source>
</evidence>
<sequence>MSSDNAQSAITYTSISSDSDGPSWGIPLMNTYEHVPVHVPEPKHPEYHAPSDDDIQVEDDDEDPEEDPKEDPSEEHEPEDDDEYLEEDPNEEHEPEDEDANEPSEGSDETEPFEEDETAVTPPSPRHHRARIFIRPQTPMVASTQELIDAFASGSSLFPLPPTNPTYDQAPLGHKAAMICIRDDIPREDMPPQRRFVLTALPPGCDVAESSATAARAPRSQYDFVDTVEVGHGLIRSPGHDTRTIARAPDRVEDVGYVRALHASDHRMMTFIEEVNLRISYQAQVHRLEIDVVRGQRTTYETELQECQSAKDLAVTQMMRIHVLEARAQTDTVEDASSSCYRIMPVTRQGKNNAMTPESIQAMIDRAIHINSTHTQDDARQSLGGGLRRPVQPAHVCSYTDFMKCQPLNFKRTEGVVGLSQWLEKMESVFHISGCAIDNQVKFATCSLLGDALTWWNGHVRTLGHDAAYAVTWGTLKKKLTDKYCPKGKIKKLEIKLWNLRVKEKMFTSVDFLNIHGNIMSARPKTLDETIELANDLMNQKLRTYAERQNENKMKEDDSSRNNQQQSHKKQNVARAYTAGPGRDAIPDSNVITSTFLLNNRYAKILFDTGADRSFVSTTFSALIDITRTTLENHYDVELADGKIIGVNTIVRGCTLNFMNHPFNIDLMPVPIDRFNVIIGMDWLTKYHGVIIFDKKIIRVPFGREMLIFQSNGDNQREESLLNIILCTKAQEYLPNGCDVFLAHITTKEAKDKSEGKRLEDVPIVRDFPKVFLEDLPGSSAYSKIDLRSGYHQLRVRKEDIPKTAFRTRYWHYEFQVMPFGLTNAPAVFMDLMNRVCKPYLDKVAYERGVVREIFKCEFWISKVQFLRHVIDDKGIHVDPTKIESIKDWASPKSSTEIRQFLGLAGYYRRLIKCFSKIGKSMTKLTQKNVKFDWGEKEVVAFQMIKQKLCSAPILTLPKGSKNFIVYCNASHKGFGAVLMQNEKVIAYASRQLKTHEKNYTTHDLELGDVVFALKMWRQNLYVTRCTVFTDHKSLQHILDQKALNMRQLSWLELLSDYDCDIRYHPGKANVVADALRRAKCKCLTCSKVKVEHQKPFGLLVQQEIPECKWEKITMDFITKLPKTTNGYDTIWVIVDRLTKSAHFLPMRENDHMEKLMKLYKKEVVARHSMPVFIISDRDGRFTSLFWQALHKALGTQLDMKFSYNNSYHTSIKAPPFEALYGQKCRSPVCWAEVGDAQLTGPKIIHETTEKIIQIKTRIQAARDRQKSYADLKRKPMDFQVGDRVMLKVSTWKGVVRFGKREKLNPRYIGPFKVLSKARDVAYRLELL</sequence>
<dbReference type="CDD" id="cd09274">
    <property type="entry name" value="RNase_HI_RT_Ty3"/>
    <property type="match status" value="1"/>
</dbReference>
<dbReference type="PROSITE" id="PS00141">
    <property type="entry name" value="ASP_PROTEASE"/>
    <property type="match status" value="1"/>
</dbReference>
<dbReference type="GO" id="GO:0004190">
    <property type="term" value="F:aspartic-type endopeptidase activity"/>
    <property type="evidence" value="ECO:0007669"/>
    <property type="project" value="InterPro"/>
</dbReference>
<feature type="compositionally biased region" description="Acidic residues" evidence="8">
    <location>
        <begin position="52"/>
        <end position="118"/>
    </location>
</feature>
<feature type="region of interest" description="Disordered" evidence="8">
    <location>
        <begin position="550"/>
        <end position="574"/>
    </location>
</feature>
<dbReference type="InterPro" id="IPR001969">
    <property type="entry name" value="Aspartic_peptidase_AS"/>
</dbReference>
<evidence type="ECO:0000256" key="8">
    <source>
        <dbReference type="SAM" id="MobiDB-lite"/>
    </source>
</evidence>
<keyword evidence="4" id="KW-0540">Nuclease</keyword>
<dbReference type="Pfam" id="PF24626">
    <property type="entry name" value="SH3_Tf2-1"/>
    <property type="match status" value="1"/>
</dbReference>
<reference evidence="10" key="1">
    <citation type="journal article" date="2019" name="Sci. Rep.">
        <title>Draft genome of Tanacetum cinerariifolium, the natural source of mosquito coil.</title>
        <authorList>
            <person name="Yamashiro T."/>
            <person name="Shiraishi A."/>
            <person name="Satake H."/>
            <person name="Nakayama K."/>
        </authorList>
    </citation>
    <scope>NUCLEOTIDE SEQUENCE</scope>
</reference>
<dbReference type="EC" id="2.7.7.49" evidence="1"/>
<gene>
    <name evidence="10" type="ORF">Tci_035934</name>
</gene>
<dbReference type="Pfam" id="PF08284">
    <property type="entry name" value="RVP_2"/>
    <property type="match status" value="1"/>
</dbReference>
<dbReference type="Gene3D" id="3.30.70.270">
    <property type="match status" value="2"/>
</dbReference>
<dbReference type="InterPro" id="IPR021109">
    <property type="entry name" value="Peptidase_aspartic_dom_sf"/>
</dbReference>
<dbReference type="FunFam" id="3.30.70.270:FF:000020">
    <property type="entry name" value="Transposon Tf2-6 polyprotein-like Protein"/>
    <property type="match status" value="1"/>
</dbReference>
<dbReference type="GO" id="GO:0003676">
    <property type="term" value="F:nucleic acid binding"/>
    <property type="evidence" value="ECO:0007669"/>
    <property type="project" value="InterPro"/>
</dbReference>
<dbReference type="SUPFAM" id="SSF56672">
    <property type="entry name" value="DNA/RNA polymerases"/>
    <property type="match status" value="1"/>
</dbReference>
<dbReference type="InterPro" id="IPR001584">
    <property type="entry name" value="Integrase_cat-core"/>
</dbReference>
<dbReference type="InterPro" id="IPR036397">
    <property type="entry name" value="RNaseH_sf"/>
</dbReference>
<feature type="compositionally biased region" description="Polar residues" evidence="8">
    <location>
        <begin position="1"/>
        <end position="20"/>
    </location>
</feature>
<evidence type="ECO:0000256" key="6">
    <source>
        <dbReference type="ARBA" id="ARBA00022801"/>
    </source>
</evidence>
<dbReference type="GO" id="GO:0015074">
    <property type="term" value="P:DNA integration"/>
    <property type="evidence" value="ECO:0007669"/>
    <property type="project" value="InterPro"/>
</dbReference>
<organism evidence="10">
    <name type="scientific">Tanacetum cinerariifolium</name>
    <name type="common">Dalmatian daisy</name>
    <name type="synonym">Chrysanthemum cinerariifolium</name>
    <dbReference type="NCBI Taxonomy" id="118510"/>
    <lineage>
        <taxon>Eukaryota</taxon>
        <taxon>Viridiplantae</taxon>
        <taxon>Streptophyta</taxon>
        <taxon>Embryophyta</taxon>
        <taxon>Tracheophyta</taxon>
        <taxon>Spermatophyta</taxon>
        <taxon>Magnoliopsida</taxon>
        <taxon>eudicotyledons</taxon>
        <taxon>Gunneridae</taxon>
        <taxon>Pentapetalae</taxon>
        <taxon>asterids</taxon>
        <taxon>campanulids</taxon>
        <taxon>Asterales</taxon>
        <taxon>Asteraceae</taxon>
        <taxon>Asteroideae</taxon>
        <taxon>Anthemideae</taxon>
        <taxon>Anthemidinae</taxon>
        <taxon>Tanacetum</taxon>
    </lineage>
</organism>
<dbReference type="Pfam" id="PF03732">
    <property type="entry name" value="Retrotrans_gag"/>
    <property type="match status" value="1"/>
</dbReference>
<keyword evidence="6" id="KW-0378">Hydrolase</keyword>
<dbReference type="CDD" id="cd01647">
    <property type="entry name" value="RT_LTR"/>
    <property type="match status" value="1"/>
</dbReference>
<dbReference type="GO" id="GO:0006508">
    <property type="term" value="P:proteolysis"/>
    <property type="evidence" value="ECO:0007669"/>
    <property type="project" value="InterPro"/>
</dbReference>
<comment type="caution">
    <text evidence="10">The sequence shown here is derived from an EMBL/GenBank/DDBJ whole genome shotgun (WGS) entry which is preliminary data.</text>
</comment>
<keyword evidence="7 10" id="KW-0695">RNA-directed DNA polymerase</keyword>
<keyword evidence="3" id="KW-0548">Nucleotidyltransferase</keyword>
<feature type="domain" description="Integrase catalytic" evidence="9">
    <location>
        <begin position="1102"/>
        <end position="1205"/>
    </location>
</feature>
<proteinExistence type="predicted"/>
<feature type="region of interest" description="Disordered" evidence="8">
    <location>
        <begin position="1"/>
        <end position="129"/>
    </location>
</feature>
<dbReference type="PANTHER" id="PTHR37984:SF5">
    <property type="entry name" value="PROTEIN NYNRIN-LIKE"/>
    <property type="match status" value="1"/>
</dbReference>
<protein>
    <recommendedName>
        <fullName evidence="1">RNA-directed DNA polymerase</fullName>
        <ecNumber evidence="1">2.7.7.49</ecNumber>
    </recommendedName>
</protein>
<evidence type="ECO:0000259" key="9">
    <source>
        <dbReference type="PROSITE" id="PS50994"/>
    </source>
</evidence>
<accession>A0A6L2LQ56</accession>
<evidence type="ECO:0000313" key="10">
    <source>
        <dbReference type="EMBL" id="GEU63956.1"/>
    </source>
</evidence>
<dbReference type="InterPro" id="IPR000477">
    <property type="entry name" value="RT_dom"/>
</dbReference>
<dbReference type="CDD" id="cd00303">
    <property type="entry name" value="retropepsin_like"/>
    <property type="match status" value="1"/>
</dbReference>
<dbReference type="SUPFAM" id="SSF53098">
    <property type="entry name" value="Ribonuclease H-like"/>
    <property type="match status" value="1"/>
</dbReference>
<feature type="compositionally biased region" description="Basic and acidic residues" evidence="8">
    <location>
        <begin position="550"/>
        <end position="560"/>
    </location>
</feature>
<dbReference type="GO" id="GO:0003964">
    <property type="term" value="F:RNA-directed DNA polymerase activity"/>
    <property type="evidence" value="ECO:0007669"/>
    <property type="project" value="UniProtKB-KW"/>
</dbReference>
<evidence type="ECO:0000256" key="2">
    <source>
        <dbReference type="ARBA" id="ARBA00022679"/>
    </source>
</evidence>
<evidence type="ECO:0000256" key="7">
    <source>
        <dbReference type="ARBA" id="ARBA00022918"/>
    </source>
</evidence>
<dbReference type="InterPro" id="IPR041373">
    <property type="entry name" value="RT_RNaseH"/>
</dbReference>
<evidence type="ECO:0000256" key="1">
    <source>
        <dbReference type="ARBA" id="ARBA00012493"/>
    </source>
</evidence>
<dbReference type="Gene3D" id="2.40.70.10">
    <property type="entry name" value="Acid Proteases"/>
    <property type="match status" value="1"/>
</dbReference>
<name>A0A6L2LQ56_TANCI</name>